<evidence type="ECO:0000313" key="10">
    <source>
        <dbReference type="Proteomes" id="UP000015105"/>
    </source>
</evidence>
<dbReference type="Pfam" id="PF08312">
    <property type="entry name" value="cwf21"/>
    <property type="match status" value="1"/>
</dbReference>
<comment type="subcellular location">
    <subcellularLocation>
        <location evidence="1">Nucleus</location>
    </subcellularLocation>
</comment>
<dbReference type="Gene3D" id="6.10.140.420">
    <property type="match status" value="1"/>
</dbReference>
<feature type="region of interest" description="Disordered" evidence="7">
    <location>
        <begin position="148"/>
        <end position="176"/>
    </location>
</feature>
<proteinExistence type="inferred from homology"/>
<evidence type="ECO:0000256" key="3">
    <source>
        <dbReference type="ARBA" id="ARBA00022664"/>
    </source>
</evidence>
<keyword evidence="6" id="KW-0539">Nucleus</keyword>
<protein>
    <recommendedName>
        <fullName evidence="8">CWF21 domain-containing protein</fullName>
    </recommendedName>
</protein>
<keyword evidence="5" id="KW-0508">mRNA splicing</keyword>
<dbReference type="STRING" id="200361.A0A453MC65"/>
<feature type="domain" description="CWF21" evidence="8">
    <location>
        <begin position="70"/>
        <end position="115"/>
    </location>
</feature>
<reference evidence="9" key="3">
    <citation type="journal article" date="2017" name="Nature">
        <title>Genome sequence of the progenitor of the wheat D genome Aegilops tauschii.</title>
        <authorList>
            <person name="Luo M.C."/>
            <person name="Gu Y.Q."/>
            <person name="Puiu D."/>
            <person name="Wang H."/>
            <person name="Twardziok S.O."/>
            <person name="Deal K.R."/>
            <person name="Huo N."/>
            <person name="Zhu T."/>
            <person name="Wang L."/>
            <person name="Wang Y."/>
            <person name="McGuire P.E."/>
            <person name="Liu S."/>
            <person name="Long H."/>
            <person name="Ramasamy R.K."/>
            <person name="Rodriguez J.C."/>
            <person name="Van S.L."/>
            <person name="Yuan L."/>
            <person name="Wang Z."/>
            <person name="Xia Z."/>
            <person name="Xiao L."/>
            <person name="Anderson O.D."/>
            <person name="Ouyang S."/>
            <person name="Liang Y."/>
            <person name="Zimin A.V."/>
            <person name="Pertea G."/>
            <person name="Qi P."/>
            <person name="Bennetzen J.L."/>
            <person name="Dai X."/>
            <person name="Dawson M.W."/>
            <person name="Muller H.G."/>
            <person name="Kugler K."/>
            <person name="Rivarola-Duarte L."/>
            <person name="Spannagl M."/>
            <person name="Mayer K.F.X."/>
            <person name="Lu F.H."/>
            <person name="Bevan M.W."/>
            <person name="Leroy P."/>
            <person name="Li P."/>
            <person name="You F.M."/>
            <person name="Sun Q."/>
            <person name="Liu Z."/>
            <person name="Lyons E."/>
            <person name="Wicker T."/>
            <person name="Salzberg S.L."/>
            <person name="Devos K.M."/>
            <person name="Dvorak J."/>
        </authorList>
    </citation>
    <scope>NUCLEOTIDE SEQUENCE [LARGE SCALE GENOMIC DNA]</scope>
    <source>
        <strain evidence="9">cv. AL8/78</strain>
    </source>
</reference>
<dbReference type="AlphaFoldDB" id="A0A453MC65"/>
<dbReference type="InterPro" id="IPR013170">
    <property type="entry name" value="mRNA_splic_Cwf21_dom"/>
</dbReference>
<organism evidence="9 10">
    <name type="scientific">Aegilops tauschii subsp. strangulata</name>
    <name type="common">Goatgrass</name>
    <dbReference type="NCBI Taxonomy" id="200361"/>
    <lineage>
        <taxon>Eukaryota</taxon>
        <taxon>Viridiplantae</taxon>
        <taxon>Streptophyta</taxon>
        <taxon>Embryophyta</taxon>
        <taxon>Tracheophyta</taxon>
        <taxon>Spermatophyta</taxon>
        <taxon>Magnoliopsida</taxon>
        <taxon>Liliopsida</taxon>
        <taxon>Poales</taxon>
        <taxon>Poaceae</taxon>
        <taxon>BOP clade</taxon>
        <taxon>Pooideae</taxon>
        <taxon>Triticodae</taxon>
        <taxon>Triticeae</taxon>
        <taxon>Triticinae</taxon>
        <taxon>Aegilops</taxon>
    </lineage>
</organism>
<evidence type="ECO:0000313" key="9">
    <source>
        <dbReference type="EnsemblPlants" id="AET5Gv21128100.1"/>
    </source>
</evidence>
<evidence type="ECO:0000259" key="8">
    <source>
        <dbReference type="SMART" id="SM01115"/>
    </source>
</evidence>
<keyword evidence="4" id="KW-0747">Spliceosome</keyword>
<dbReference type="CDD" id="cd21372">
    <property type="entry name" value="cwf21_CWC21-like"/>
    <property type="match status" value="1"/>
</dbReference>
<reference evidence="10" key="1">
    <citation type="journal article" date="2014" name="Science">
        <title>Ancient hybridizations among the ancestral genomes of bread wheat.</title>
        <authorList>
            <consortium name="International Wheat Genome Sequencing Consortium,"/>
            <person name="Marcussen T."/>
            <person name="Sandve S.R."/>
            <person name="Heier L."/>
            <person name="Spannagl M."/>
            <person name="Pfeifer M."/>
            <person name="Jakobsen K.S."/>
            <person name="Wulff B.B."/>
            <person name="Steuernagel B."/>
            <person name="Mayer K.F."/>
            <person name="Olsen O.A."/>
        </authorList>
    </citation>
    <scope>NUCLEOTIDE SEQUENCE [LARGE SCALE GENOMIC DNA]</scope>
    <source>
        <strain evidence="10">cv. AL8/78</strain>
    </source>
</reference>
<evidence type="ECO:0000256" key="5">
    <source>
        <dbReference type="ARBA" id="ARBA00023187"/>
    </source>
</evidence>
<name>A0A453MC65_AEGTS</name>
<reference evidence="9" key="5">
    <citation type="journal article" date="2021" name="G3 (Bethesda)">
        <title>Aegilops tauschii genome assembly Aet v5.0 features greater sequence contiguity and improved annotation.</title>
        <authorList>
            <person name="Wang L."/>
            <person name="Zhu T."/>
            <person name="Rodriguez J.C."/>
            <person name="Deal K.R."/>
            <person name="Dubcovsky J."/>
            <person name="McGuire P.E."/>
            <person name="Lux T."/>
            <person name="Spannagl M."/>
            <person name="Mayer K.F.X."/>
            <person name="Baldrich P."/>
            <person name="Meyers B.C."/>
            <person name="Huo N."/>
            <person name="Gu Y.Q."/>
            <person name="Zhou H."/>
            <person name="Devos K.M."/>
            <person name="Bennetzen J.L."/>
            <person name="Unver T."/>
            <person name="Budak H."/>
            <person name="Gulick P.J."/>
            <person name="Galiba G."/>
            <person name="Kalapos B."/>
            <person name="Nelson D.R."/>
            <person name="Li P."/>
            <person name="You F.M."/>
            <person name="Luo M.C."/>
            <person name="Dvorak J."/>
        </authorList>
    </citation>
    <scope>NUCLEOTIDE SEQUENCE [LARGE SCALE GENOMIC DNA]</scope>
    <source>
        <strain evidence="9">cv. AL8/78</strain>
    </source>
</reference>
<accession>A0A453MC65</accession>
<evidence type="ECO:0000256" key="4">
    <source>
        <dbReference type="ARBA" id="ARBA00022728"/>
    </source>
</evidence>
<dbReference type="InterPro" id="IPR051372">
    <property type="entry name" value="CWC21"/>
</dbReference>
<keyword evidence="10" id="KW-1185">Reference proteome</keyword>
<evidence type="ECO:0000256" key="2">
    <source>
        <dbReference type="ARBA" id="ARBA00005954"/>
    </source>
</evidence>
<evidence type="ECO:0000256" key="6">
    <source>
        <dbReference type="ARBA" id="ARBA00023242"/>
    </source>
</evidence>
<dbReference type="Proteomes" id="UP000015105">
    <property type="component" value="Chromosome 5D"/>
</dbReference>
<keyword evidence="3" id="KW-0507">mRNA processing</keyword>
<dbReference type="GO" id="GO:0008380">
    <property type="term" value="P:RNA splicing"/>
    <property type="evidence" value="ECO:0007669"/>
    <property type="project" value="UniProtKB-KW"/>
</dbReference>
<sequence>RSIGFRLNRRTTVAAMYNGIGLQTARGSGTNGHVQTNKFFIQPRTGGPPPKAHSHDDGAAGMRKLNKEILEHDRRRQVELRLVELRDTLEELGYTEGEIEERVEEARKEAELQTAAPRPVEGFTSTQSHHVAARKEKKLETLRAALGLDAEVGQKKSSQVDNDPESGELVPAKDGF</sequence>
<dbReference type="Gramene" id="AET5Gv21128100.1">
    <property type="protein sequence ID" value="AET5Gv21128100.1"/>
    <property type="gene ID" value="AET5Gv21128100"/>
</dbReference>
<dbReference type="GO" id="GO:0006397">
    <property type="term" value="P:mRNA processing"/>
    <property type="evidence" value="ECO:0007669"/>
    <property type="project" value="UniProtKB-KW"/>
</dbReference>
<dbReference type="EnsemblPlants" id="AET5Gv21128100.1">
    <property type="protein sequence ID" value="AET5Gv21128100.1"/>
    <property type="gene ID" value="AET5Gv21128100"/>
</dbReference>
<comment type="similarity">
    <text evidence="2">Belongs to the CWC21 family.</text>
</comment>
<evidence type="ECO:0000256" key="7">
    <source>
        <dbReference type="SAM" id="MobiDB-lite"/>
    </source>
</evidence>
<reference evidence="10" key="2">
    <citation type="journal article" date="2017" name="Nat. Plants">
        <title>The Aegilops tauschii genome reveals multiple impacts of transposons.</title>
        <authorList>
            <person name="Zhao G."/>
            <person name="Zou C."/>
            <person name="Li K."/>
            <person name="Wang K."/>
            <person name="Li T."/>
            <person name="Gao L."/>
            <person name="Zhang X."/>
            <person name="Wang H."/>
            <person name="Yang Z."/>
            <person name="Liu X."/>
            <person name="Jiang W."/>
            <person name="Mao L."/>
            <person name="Kong X."/>
            <person name="Jiao Y."/>
            <person name="Jia J."/>
        </authorList>
    </citation>
    <scope>NUCLEOTIDE SEQUENCE [LARGE SCALE GENOMIC DNA]</scope>
    <source>
        <strain evidence="10">cv. AL8/78</strain>
    </source>
</reference>
<evidence type="ECO:0000256" key="1">
    <source>
        <dbReference type="ARBA" id="ARBA00004123"/>
    </source>
</evidence>
<dbReference type="GO" id="GO:0005681">
    <property type="term" value="C:spliceosomal complex"/>
    <property type="evidence" value="ECO:0007669"/>
    <property type="project" value="UniProtKB-KW"/>
</dbReference>
<reference evidence="9" key="4">
    <citation type="submission" date="2019-03" db="UniProtKB">
        <authorList>
            <consortium name="EnsemblPlants"/>
        </authorList>
    </citation>
    <scope>IDENTIFICATION</scope>
</reference>
<dbReference type="SMART" id="SM01115">
    <property type="entry name" value="cwf21"/>
    <property type="match status" value="1"/>
</dbReference>
<dbReference type="PANTHER" id="PTHR36562">
    <property type="entry name" value="SERINE/ARGININE REPETITIVE MATRIX 2"/>
    <property type="match status" value="1"/>
</dbReference>
<dbReference type="PANTHER" id="PTHR36562:SF5">
    <property type="entry name" value="SERINE_ARGININE REPETITIVE MATRIX 2"/>
    <property type="match status" value="1"/>
</dbReference>